<evidence type="ECO:0000313" key="3">
    <source>
        <dbReference type="Proteomes" id="UP000094291"/>
    </source>
</evidence>
<dbReference type="AlphaFoldDB" id="A0A1E2V7Z9"/>
<organism evidence="2 3">
    <name type="scientific">Terasakiispira papahanaumokuakeensis</name>
    <dbReference type="NCBI Taxonomy" id="197479"/>
    <lineage>
        <taxon>Bacteria</taxon>
        <taxon>Pseudomonadati</taxon>
        <taxon>Pseudomonadota</taxon>
        <taxon>Gammaproteobacteria</taxon>
        <taxon>Oceanospirillales</taxon>
        <taxon>Terasakiispira</taxon>
    </lineage>
</organism>
<reference evidence="2 3" key="1">
    <citation type="submission" date="2016-08" db="EMBL/GenBank/DDBJ databases">
        <authorList>
            <person name="Seilhamer J.J."/>
        </authorList>
    </citation>
    <scope>NUCLEOTIDE SEQUENCE [LARGE SCALE GENOMIC DNA]</scope>
    <source>
        <strain evidence="2 3">PH27A</strain>
    </source>
</reference>
<feature type="region of interest" description="Disordered" evidence="1">
    <location>
        <begin position="1"/>
        <end position="65"/>
    </location>
</feature>
<proteinExistence type="predicted"/>
<dbReference type="EMBL" id="MDTQ01000001">
    <property type="protein sequence ID" value="ODC03094.1"/>
    <property type="molecule type" value="Genomic_DNA"/>
</dbReference>
<feature type="compositionally biased region" description="Basic and acidic residues" evidence="1">
    <location>
        <begin position="40"/>
        <end position="58"/>
    </location>
</feature>
<protein>
    <submittedName>
        <fullName evidence="2">Uncharacterized protein</fullName>
    </submittedName>
</protein>
<dbReference type="RefSeq" id="WP_068997489.1">
    <property type="nucleotide sequence ID" value="NZ_MDTQ01000001.1"/>
</dbReference>
<dbReference type="Proteomes" id="UP000094291">
    <property type="component" value="Unassembled WGS sequence"/>
</dbReference>
<evidence type="ECO:0000256" key="1">
    <source>
        <dbReference type="SAM" id="MobiDB-lite"/>
    </source>
</evidence>
<name>A0A1E2V7Z9_9GAMM</name>
<evidence type="ECO:0000313" key="2">
    <source>
        <dbReference type="EMBL" id="ODC03094.1"/>
    </source>
</evidence>
<comment type="caution">
    <text evidence="2">The sequence shown here is derived from an EMBL/GenBank/DDBJ whole genome shotgun (WGS) entry which is preliminary data.</text>
</comment>
<accession>A0A1E2V7Z9</accession>
<sequence>MDIKGLNWGGMVSPSRGSIKDISNMPQRNQSDELPISNADVEKAPSIEPHFSSEKDLQPDPNDPFGDWFEGQGYIRLALPALTAGLQDSMESVEAQARQIVGDKEWDVSIDENNDLVIYGDDLTDDEREQLGALVHEAGVDQKMIQIRDRLIEAFDGVQRHPANNFRVDIFDNFTMDKTSFQQVFRLREHIENSDKNPFHYAEVIKGVQHLWGASDSLFDQIKKRGDGFDQSSEGYVVDVHA</sequence>
<gene>
    <name evidence="2" type="ORF">BFW38_05575</name>
</gene>
<keyword evidence="3" id="KW-1185">Reference proteome</keyword>